<dbReference type="EMBL" id="GBRH01268110">
    <property type="protein sequence ID" value="JAD29785.1"/>
    <property type="molecule type" value="Transcribed_RNA"/>
</dbReference>
<reference evidence="1" key="1">
    <citation type="submission" date="2014-09" db="EMBL/GenBank/DDBJ databases">
        <authorList>
            <person name="Magalhaes I.L.F."/>
            <person name="Oliveira U."/>
            <person name="Santos F.R."/>
            <person name="Vidigal T.H.D.A."/>
            <person name="Brescovit A.D."/>
            <person name="Santos A.J."/>
        </authorList>
    </citation>
    <scope>NUCLEOTIDE SEQUENCE</scope>
    <source>
        <tissue evidence="1">Shoot tissue taken approximately 20 cm above the soil surface</tissue>
    </source>
</reference>
<sequence>MKRHWQIVEEEATTCLNSWLELFLFSFYIFCAGPQWKKF</sequence>
<organism evidence="1">
    <name type="scientific">Arundo donax</name>
    <name type="common">Giant reed</name>
    <name type="synonym">Donax arundinaceus</name>
    <dbReference type="NCBI Taxonomy" id="35708"/>
    <lineage>
        <taxon>Eukaryota</taxon>
        <taxon>Viridiplantae</taxon>
        <taxon>Streptophyta</taxon>
        <taxon>Embryophyta</taxon>
        <taxon>Tracheophyta</taxon>
        <taxon>Spermatophyta</taxon>
        <taxon>Magnoliopsida</taxon>
        <taxon>Liliopsida</taxon>
        <taxon>Poales</taxon>
        <taxon>Poaceae</taxon>
        <taxon>PACMAD clade</taxon>
        <taxon>Arundinoideae</taxon>
        <taxon>Arundineae</taxon>
        <taxon>Arundo</taxon>
    </lineage>
</organism>
<accession>A0A0A8YZ74</accession>
<reference evidence="1" key="2">
    <citation type="journal article" date="2015" name="Data Brief">
        <title>Shoot transcriptome of the giant reed, Arundo donax.</title>
        <authorList>
            <person name="Barrero R.A."/>
            <person name="Guerrero F.D."/>
            <person name="Moolhuijzen P."/>
            <person name="Goolsby J.A."/>
            <person name="Tidwell J."/>
            <person name="Bellgard S.E."/>
            <person name="Bellgard M.I."/>
        </authorList>
    </citation>
    <scope>NUCLEOTIDE SEQUENCE</scope>
    <source>
        <tissue evidence="1">Shoot tissue taken approximately 20 cm above the soil surface</tissue>
    </source>
</reference>
<evidence type="ECO:0000313" key="1">
    <source>
        <dbReference type="EMBL" id="JAD29785.1"/>
    </source>
</evidence>
<name>A0A0A8YZ74_ARUDO</name>
<protein>
    <submittedName>
        <fullName evidence="1">Uncharacterized protein</fullName>
    </submittedName>
</protein>
<dbReference type="AlphaFoldDB" id="A0A0A8YZ74"/>
<proteinExistence type="predicted"/>